<feature type="signal peptide" evidence="2">
    <location>
        <begin position="1"/>
        <end position="18"/>
    </location>
</feature>
<accession>A0A9Q0BBY9</accession>
<feature type="region of interest" description="Disordered" evidence="1">
    <location>
        <begin position="254"/>
        <end position="281"/>
    </location>
</feature>
<dbReference type="GeneID" id="75829557"/>
<evidence type="ECO:0000313" key="4">
    <source>
        <dbReference type="Proteomes" id="UP001055219"/>
    </source>
</evidence>
<protein>
    <submittedName>
        <fullName evidence="3">Uncharacterized protein</fullName>
    </submittedName>
</protein>
<keyword evidence="2" id="KW-0732">Signal</keyword>
<proteinExistence type="predicted"/>
<gene>
    <name evidence="3" type="ORF">J7T54_003051</name>
</gene>
<dbReference type="RefSeq" id="XP_051361128.1">
    <property type="nucleotide sequence ID" value="XM_051507768.1"/>
</dbReference>
<keyword evidence="4" id="KW-1185">Reference proteome</keyword>
<dbReference type="EMBL" id="JAGIXG020000035">
    <property type="protein sequence ID" value="KAI6780272.1"/>
    <property type="molecule type" value="Genomic_DNA"/>
</dbReference>
<dbReference type="AlphaFoldDB" id="A0A9Q0BBY9"/>
<feature type="chain" id="PRO_5040213951" evidence="2">
    <location>
        <begin position="19"/>
        <end position="306"/>
    </location>
</feature>
<evidence type="ECO:0000256" key="1">
    <source>
        <dbReference type="SAM" id="MobiDB-lite"/>
    </source>
</evidence>
<dbReference type="Proteomes" id="UP001055219">
    <property type="component" value="Unassembled WGS sequence"/>
</dbReference>
<feature type="compositionally biased region" description="Low complexity" evidence="1">
    <location>
        <begin position="254"/>
        <end position="268"/>
    </location>
</feature>
<dbReference type="OrthoDB" id="2110578at2759"/>
<evidence type="ECO:0000313" key="3">
    <source>
        <dbReference type="EMBL" id="KAI6780272.1"/>
    </source>
</evidence>
<reference evidence="3" key="2">
    <citation type="submission" date="2022-07" db="EMBL/GenBank/DDBJ databases">
        <authorList>
            <person name="Goncalves M.F.M."/>
            <person name="Hilario S."/>
            <person name="Van De Peer Y."/>
            <person name="Esteves A.C."/>
            <person name="Alves A."/>
        </authorList>
    </citation>
    <scope>NUCLEOTIDE SEQUENCE</scope>
    <source>
        <strain evidence="3">MUM 19.33</strain>
    </source>
</reference>
<reference evidence="3" key="1">
    <citation type="journal article" date="2021" name="J Fungi (Basel)">
        <title>Genomic and Metabolomic Analyses of the Marine Fungus Emericellopsis cladophorae: Insights into Saltwater Adaptability Mechanisms and Its Biosynthetic Potential.</title>
        <authorList>
            <person name="Goncalves M.F.M."/>
            <person name="Hilario S."/>
            <person name="Van de Peer Y."/>
            <person name="Esteves A.C."/>
            <person name="Alves A."/>
        </authorList>
    </citation>
    <scope>NUCLEOTIDE SEQUENCE</scope>
    <source>
        <strain evidence="3">MUM 19.33</strain>
    </source>
</reference>
<sequence length="306" mass="31562">MLYNKVVLAAAAATAVNAQRPSDESICDYYTTALLKENTAENQATLLTLVVNTVVIGNYTEPNVGIKVPGILAPGAVDGEEVNLLPYFSGELATTNRGGSEGVKVNFLDGGAAEPLKKNMPSDDEESNQYFLLTHLYQFFGSLLGCTMQGMSGFDAYTADPSMYEVHKFMNLNLAENTYFIQQVGMAAASFGVAEEDVTTVGTALNSLFNVRCAPPATAVKAQGPQLQSICIDEETCPLAEDANCALYSGHGGNSTTTPTSSGMPTATGGNGDGGGAEPTAVPTDAAAVHGLGLGALVAAVAALAL</sequence>
<name>A0A9Q0BBY9_9HYPO</name>
<comment type="caution">
    <text evidence="3">The sequence shown here is derived from an EMBL/GenBank/DDBJ whole genome shotgun (WGS) entry which is preliminary data.</text>
</comment>
<evidence type="ECO:0000256" key="2">
    <source>
        <dbReference type="SAM" id="SignalP"/>
    </source>
</evidence>
<organism evidence="3 4">
    <name type="scientific">Emericellopsis cladophorae</name>
    <dbReference type="NCBI Taxonomy" id="2686198"/>
    <lineage>
        <taxon>Eukaryota</taxon>
        <taxon>Fungi</taxon>
        <taxon>Dikarya</taxon>
        <taxon>Ascomycota</taxon>
        <taxon>Pezizomycotina</taxon>
        <taxon>Sordariomycetes</taxon>
        <taxon>Hypocreomycetidae</taxon>
        <taxon>Hypocreales</taxon>
        <taxon>Bionectriaceae</taxon>
        <taxon>Emericellopsis</taxon>
    </lineage>
</organism>